<dbReference type="Pfam" id="PF00293">
    <property type="entry name" value="NUDIX"/>
    <property type="match status" value="1"/>
</dbReference>
<evidence type="ECO:0000259" key="1">
    <source>
        <dbReference type="PROSITE" id="PS51462"/>
    </source>
</evidence>
<evidence type="ECO:0000313" key="3">
    <source>
        <dbReference type="Proteomes" id="UP000204391"/>
    </source>
</evidence>
<dbReference type="CDD" id="cd04688">
    <property type="entry name" value="NUDIX_Hydrolase"/>
    <property type="match status" value="1"/>
</dbReference>
<dbReference type="SUPFAM" id="SSF55811">
    <property type="entry name" value="Nudix"/>
    <property type="match status" value="1"/>
</dbReference>
<reference evidence="2 3" key="1">
    <citation type="journal article" date="2003" name="Int. J. Syst. Evol. Microbiol.">
        <title>Virgibacillus carmonensis sp. nov., Virgibacillus necropolis sp. nov. and Virgibacillus picturae sp. nov., three novel species isolated from deteriorated mural paintings, transfer of the species of the genus salibacillus to Virgibacillus, as Virgibacillus marismortui comb. nov. and Virgibacillus salexigens comb. nov., and emended description of the genus Virgibacillus.</title>
        <authorList>
            <person name="Heyrman J."/>
            <person name="Logan N.A."/>
            <person name="Busse H.J."/>
            <person name="Balcaen A."/>
            <person name="Lebbe L."/>
            <person name="Rodriguez-Diaz M."/>
            <person name="Swings J."/>
            <person name="De Vos P."/>
        </authorList>
    </citation>
    <scope>NUCLEOTIDE SEQUENCE [LARGE SCALE GENOMIC DNA]</scope>
    <source>
        <strain evidence="2 3">LMG 19488</strain>
    </source>
</reference>
<dbReference type="Gene3D" id="3.90.79.10">
    <property type="entry name" value="Nucleoside Triphosphate Pyrophosphohydrolase"/>
    <property type="match status" value="1"/>
</dbReference>
<dbReference type="EMBL" id="CP022437">
    <property type="protein sequence ID" value="ASN04785.1"/>
    <property type="molecule type" value="Genomic_DNA"/>
</dbReference>
<organism evidence="2 3">
    <name type="scientific">Virgibacillus necropolis</name>
    <dbReference type="NCBI Taxonomy" id="163877"/>
    <lineage>
        <taxon>Bacteria</taxon>
        <taxon>Bacillati</taxon>
        <taxon>Bacillota</taxon>
        <taxon>Bacilli</taxon>
        <taxon>Bacillales</taxon>
        <taxon>Bacillaceae</taxon>
        <taxon>Virgibacillus</taxon>
    </lineage>
</organism>
<dbReference type="InterPro" id="IPR000086">
    <property type="entry name" value="NUDIX_hydrolase_dom"/>
</dbReference>
<proteinExistence type="predicted"/>
<protein>
    <submittedName>
        <fullName evidence="2">DNA mismatch repair protein MutT</fullName>
    </submittedName>
</protein>
<accession>A0A221MAV1</accession>
<dbReference type="AlphaFoldDB" id="A0A221MAV1"/>
<evidence type="ECO:0000313" key="2">
    <source>
        <dbReference type="EMBL" id="ASN04785.1"/>
    </source>
</evidence>
<dbReference type="RefSeq" id="WP_089531636.1">
    <property type="nucleotide sequence ID" value="NZ_CP022437.1"/>
</dbReference>
<name>A0A221MAV1_9BACI</name>
<dbReference type="InterPro" id="IPR015797">
    <property type="entry name" value="NUDIX_hydrolase-like_dom_sf"/>
</dbReference>
<dbReference type="PROSITE" id="PS51462">
    <property type="entry name" value="NUDIX"/>
    <property type="match status" value="1"/>
</dbReference>
<keyword evidence="3" id="KW-1185">Reference proteome</keyword>
<sequence>MRKGIIRPLVICIFQKDDSILVAEGYDPVKKDYFYRPIGGGIEFGEKSSDALIREVDEEIDATICDLHYIGTIENLFTFSGDIGHEIVQVYDARFVDGSIYEKGSFIGKEDNGTTFKALWIALPEFRNGKSRLVPEELLDLIQQNNQMV</sequence>
<dbReference type="KEGG" id="vne:CFK40_07030"/>
<dbReference type="OrthoDB" id="7376250at2"/>
<feature type="domain" description="Nudix hydrolase" evidence="1">
    <location>
        <begin position="4"/>
        <end position="146"/>
    </location>
</feature>
<dbReference type="Proteomes" id="UP000204391">
    <property type="component" value="Chromosome"/>
</dbReference>
<gene>
    <name evidence="2" type="ORF">CFK40_07030</name>
</gene>